<keyword evidence="1" id="KW-1133">Transmembrane helix</keyword>
<dbReference type="RefSeq" id="WP_013109259.1">
    <property type="nucleotide sequence ID" value="NC_014148.1"/>
</dbReference>
<protein>
    <submittedName>
        <fullName evidence="2">Uncharacterized protein</fullName>
    </submittedName>
</protein>
<reference evidence="2 3" key="1">
    <citation type="journal article" date="2010" name="Stand. Genomic Sci.">
        <title>Complete genome sequence of Planctomyces limnophilus type strain (Mu 290).</title>
        <authorList>
            <person name="Labutti K."/>
            <person name="Sikorski J."/>
            <person name="Schneider S."/>
            <person name="Nolan M."/>
            <person name="Lucas S."/>
            <person name="Glavina Del Rio T."/>
            <person name="Tice H."/>
            <person name="Cheng J.F."/>
            <person name="Goodwin L."/>
            <person name="Pitluck S."/>
            <person name="Liolios K."/>
            <person name="Ivanova N."/>
            <person name="Mavromatis K."/>
            <person name="Mikhailova N."/>
            <person name="Pati A."/>
            <person name="Chen A."/>
            <person name="Palaniappan K."/>
            <person name="Land M."/>
            <person name="Hauser L."/>
            <person name="Chang Y.J."/>
            <person name="Jeffries C.D."/>
            <person name="Tindall B.J."/>
            <person name="Rohde M."/>
            <person name="Goker M."/>
            <person name="Woyke T."/>
            <person name="Bristow J."/>
            <person name="Eisen J.A."/>
            <person name="Markowitz V."/>
            <person name="Hugenholtz P."/>
            <person name="Kyrpides N.C."/>
            <person name="Klenk H.P."/>
            <person name="Lapidus A."/>
        </authorList>
    </citation>
    <scope>NUCLEOTIDE SEQUENCE [LARGE SCALE GENOMIC DNA]</scope>
    <source>
        <strain evidence="3">ATCC 43296 / DSM 3776 / IFAM 1008 / 290</strain>
    </source>
</reference>
<evidence type="ECO:0000313" key="3">
    <source>
        <dbReference type="Proteomes" id="UP000002220"/>
    </source>
</evidence>
<dbReference type="Proteomes" id="UP000002220">
    <property type="component" value="Chromosome"/>
</dbReference>
<keyword evidence="1" id="KW-0812">Transmembrane</keyword>
<dbReference type="KEGG" id="plm:Plim_0984"/>
<proteinExistence type="predicted"/>
<dbReference type="HOGENOM" id="CLU_1766299_0_0_0"/>
<dbReference type="AlphaFoldDB" id="D5ST60"/>
<evidence type="ECO:0000313" key="2">
    <source>
        <dbReference type="EMBL" id="ADG66828.1"/>
    </source>
</evidence>
<feature type="transmembrane region" description="Helical" evidence="1">
    <location>
        <begin position="52"/>
        <end position="69"/>
    </location>
</feature>
<keyword evidence="3" id="KW-1185">Reference proteome</keyword>
<keyword evidence="1" id="KW-0472">Membrane</keyword>
<gene>
    <name evidence="2" type="ordered locus">Plim_0984</name>
</gene>
<name>D5ST60_PLAL2</name>
<dbReference type="OrthoDB" id="214325at2"/>
<organism evidence="2 3">
    <name type="scientific">Planctopirus limnophila (strain ATCC 43296 / DSM 3776 / IFAM 1008 / Mu 290)</name>
    <name type="common">Planctomyces limnophilus</name>
    <dbReference type="NCBI Taxonomy" id="521674"/>
    <lineage>
        <taxon>Bacteria</taxon>
        <taxon>Pseudomonadati</taxon>
        <taxon>Planctomycetota</taxon>
        <taxon>Planctomycetia</taxon>
        <taxon>Planctomycetales</taxon>
        <taxon>Planctomycetaceae</taxon>
        <taxon>Planctopirus</taxon>
    </lineage>
</organism>
<accession>D5ST60</accession>
<sequence>MTPPAAPQISSQPDWLNNRTDTWQAAIKLEQVARREVVDQIQQARTRRVQQTIVLFLAAVGLISAVVWLDTNAAVKANTASKTQAVLPSTAANQAVAPSANTEAMLTRPVHTEPRVTSSVTTAVGTSAVGISAQAGLSMDPSALTAH</sequence>
<evidence type="ECO:0000256" key="1">
    <source>
        <dbReference type="SAM" id="Phobius"/>
    </source>
</evidence>
<dbReference type="EMBL" id="CP001744">
    <property type="protein sequence ID" value="ADG66828.1"/>
    <property type="molecule type" value="Genomic_DNA"/>
</dbReference>